<protein>
    <submittedName>
        <fullName evidence="1">Uncharacterized protein</fullName>
    </submittedName>
</protein>
<dbReference type="EMBL" id="CP054021">
    <property type="protein sequence ID" value="QKK16481.1"/>
    <property type="molecule type" value="Genomic_DNA"/>
</dbReference>
<sequence>MRALQTFSLCVRPEIVPQLNDLSHVGGLRKTQAAQAWRKLRAQGL</sequence>
<organism evidence="1 2">
    <name type="scientific">Rhizobium indicum</name>
    <dbReference type="NCBI Taxonomy" id="2583231"/>
    <lineage>
        <taxon>Bacteria</taxon>
        <taxon>Pseudomonadati</taxon>
        <taxon>Pseudomonadota</taxon>
        <taxon>Alphaproteobacteria</taxon>
        <taxon>Hyphomicrobiales</taxon>
        <taxon>Rhizobiaceae</taxon>
        <taxon>Rhizobium/Agrobacterium group</taxon>
        <taxon>Rhizobium</taxon>
    </lineage>
</organism>
<accession>A0ABX6PDQ4</accession>
<evidence type="ECO:0000313" key="1">
    <source>
        <dbReference type="EMBL" id="QKK16481.1"/>
    </source>
</evidence>
<proteinExistence type="predicted"/>
<keyword evidence="2" id="KW-1185">Reference proteome</keyword>
<evidence type="ECO:0000313" key="2">
    <source>
        <dbReference type="Proteomes" id="UP000305673"/>
    </source>
</evidence>
<dbReference type="RefSeq" id="WP_173883565.1">
    <property type="nucleotide sequence ID" value="NZ_CP054021.1"/>
</dbReference>
<dbReference type="Proteomes" id="UP000305673">
    <property type="component" value="Chromosome"/>
</dbReference>
<gene>
    <name evidence="1" type="ORF">FFM53_008750</name>
</gene>
<name>A0ABX6PDQ4_9HYPH</name>
<reference evidence="1 2" key="1">
    <citation type="submission" date="2020-05" db="EMBL/GenBank/DDBJ databases">
        <title>Genome sequences of pea root nodulating Rhizobium spp.</title>
        <authorList>
            <person name="Rahi P."/>
        </authorList>
    </citation>
    <scope>NUCLEOTIDE SEQUENCE [LARGE SCALE GENOMIC DNA]</scope>
    <source>
        <strain evidence="2">JKLM 12A2</strain>
    </source>
</reference>